<protein>
    <submittedName>
        <fullName evidence="2">Uncharacterized protein</fullName>
    </submittedName>
</protein>
<feature type="non-terminal residue" evidence="2">
    <location>
        <position position="1"/>
    </location>
</feature>
<name>A0A391NRX3_9EUKA</name>
<dbReference type="EMBL" id="BDIP01008926">
    <property type="protein sequence ID" value="GCA64881.1"/>
    <property type="molecule type" value="Genomic_DNA"/>
</dbReference>
<keyword evidence="4" id="KW-1185">Reference proteome</keyword>
<organism evidence="2 4">
    <name type="scientific">Kipferlia bialata</name>
    <dbReference type="NCBI Taxonomy" id="797122"/>
    <lineage>
        <taxon>Eukaryota</taxon>
        <taxon>Metamonada</taxon>
        <taxon>Carpediemonas-like organisms</taxon>
        <taxon>Kipferlia</taxon>
    </lineage>
</organism>
<comment type="caution">
    <text evidence="2">The sequence shown here is derived from an EMBL/GenBank/DDBJ whole genome shotgun (WGS) entry which is preliminary data.</text>
</comment>
<dbReference type="AlphaFoldDB" id="A0A391NRX3"/>
<feature type="region of interest" description="Disordered" evidence="1">
    <location>
        <begin position="1"/>
        <end position="23"/>
    </location>
</feature>
<gene>
    <name evidence="2" type="ORF">KIPB_013247</name>
    <name evidence="3" type="ORF">KIPB_015643</name>
</gene>
<sequence>RLIKEDEDKHPTKEKKAGGCSLF</sequence>
<evidence type="ECO:0000313" key="2">
    <source>
        <dbReference type="EMBL" id="GCA64121.1"/>
    </source>
</evidence>
<feature type="compositionally biased region" description="Basic and acidic residues" evidence="1">
    <location>
        <begin position="1"/>
        <end position="17"/>
    </location>
</feature>
<dbReference type="Proteomes" id="UP000265618">
    <property type="component" value="Unassembled WGS sequence"/>
</dbReference>
<evidence type="ECO:0000313" key="4">
    <source>
        <dbReference type="Proteomes" id="UP000265618"/>
    </source>
</evidence>
<proteinExistence type="predicted"/>
<reference evidence="2 4" key="2">
    <citation type="journal article" date="2018" name="PLoS ONE">
        <title>The draft genome of Kipferlia bialata reveals reductive genome evolution in fornicate parasites.</title>
        <authorList>
            <person name="Tanifuji G."/>
            <person name="Takabayashi S."/>
            <person name="Kume K."/>
            <person name="Takagi M."/>
            <person name="Nakayama T."/>
            <person name="Kamikawa R."/>
            <person name="Inagaki Y."/>
            <person name="Hashimoto T."/>
        </authorList>
    </citation>
    <scope>NUCLEOTIDE SEQUENCE [LARGE SCALE GENOMIC DNA]</scope>
    <source>
        <strain evidence="2">NY0173</strain>
    </source>
</reference>
<reference evidence="2" key="1">
    <citation type="submission" date="2016-10" db="EMBL/GenBank/DDBJ databases">
        <authorList>
            <person name="Tanifuji G."/>
            <person name="Kume K."/>
            <person name="Nakayama T."/>
            <person name="Takabayashi S."/>
            <person name="Hashimoto T."/>
        </authorList>
    </citation>
    <scope>NUCLEOTIDE SEQUENCE</scope>
    <source>
        <strain evidence="2">NY0173</strain>
    </source>
</reference>
<accession>A0A391NRX3</accession>
<evidence type="ECO:0000256" key="1">
    <source>
        <dbReference type="SAM" id="MobiDB-lite"/>
    </source>
</evidence>
<dbReference type="EMBL" id="BDIP01006194">
    <property type="protein sequence ID" value="GCA64121.1"/>
    <property type="molecule type" value="Genomic_DNA"/>
</dbReference>
<evidence type="ECO:0000313" key="3">
    <source>
        <dbReference type="EMBL" id="GCA64881.1"/>
    </source>
</evidence>